<dbReference type="EMBL" id="BAABDJ010000035">
    <property type="protein sequence ID" value="GAA4015286.1"/>
    <property type="molecule type" value="Genomic_DNA"/>
</dbReference>
<evidence type="ECO:0000313" key="2">
    <source>
        <dbReference type="Proteomes" id="UP001500567"/>
    </source>
</evidence>
<evidence type="ECO:0000313" key="1">
    <source>
        <dbReference type="EMBL" id="GAA4015286.1"/>
    </source>
</evidence>
<reference evidence="2" key="1">
    <citation type="journal article" date="2019" name="Int. J. Syst. Evol. Microbiol.">
        <title>The Global Catalogue of Microorganisms (GCM) 10K type strain sequencing project: providing services to taxonomists for standard genome sequencing and annotation.</title>
        <authorList>
            <consortium name="The Broad Institute Genomics Platform"/>
            <consortium name="The Broad Institute Genome Sequencing Center for Infectious Disease"/>
            <person name="Wu L."/>
            <person name="Ma J."/>
        </authorList>
    </citation>
    <scope>NUCLEOTIDE SEQUENCE [LARGE SCALE GENOMIC DNA]</scope>
    <source>
        <strain evidence="2">JCM 17224</strain>
    </source>
</reference>
<keyword evidence="2" id="KW-1185">Reference proteome</keyword>
<comment type="caution">
    <text evidence="1">The sequence shown here is derived from an EMBL/GenBank/DDBJ whole genome shotgun (WGS) entry which is preliminary data.</text>
</comment>
<dbReference type="Proteomes" id="UP001500567">
    <property type="component" value="Unassembled WGS sequence"/>
</dbReference>
<proteinExistence type="predicted"/>
<dbReference type="RefSeq" id="WP_345074189.1">
    <property type="nucleotide sequence ID" value="NZ_BAABDJ010000035.1"/>
</dbReference>
<sequence length="77" mass="8462">MKLQLTSPRLPVAAPAEHLAISHLLSRACPRVSVTALKAPLVIKRANEDRKFASLTAHRVQCLAQRRAAVPSSAKRW</sequence>
<protein>
    <submittedName>
        <fullName evidence="1">Uncharacterized protein</fullName>
    </submittedName>
</protein>
<organism evidence="1 2">
    <name type="scientific">Hymenobacter fastidiosus</name>
    <dbReference type="NCBI Taxonomy" id="486264"/>
    <lineage>
        <taxon>Bacteria</taxon>
        <taxon>Pseudomonadati</taxon>
        <taxon>Bacteroidota</taxon>
        <taxon>Cytophagia</taxon>
        <taxon>Cytophagales</taxon>
        <taxon>Hymenobacteraceae</taxon>
        <taxon>Hymenobacter</taxon>
    </lineage>
</organism>
<name>A0ABP7SRM7_9BACT</name>
<accession>A0ABP7SRM7</accession>
<gene>
    <name evidence="1" type="ORF">GCM10022408_30780</name>
</gene>